<evidence type="ECO:0000313" key="1">
    <source>
        <dbReference type="Proteomes" id="UP000887565"/>
    </source>
</evidence>
<sequence length="79" mass="9333">MELERESKVAVLTRKRTAKLKNYGFSQSWLKFVNNSSRRQAIWYIPKLSVEGNLWFNIKSCEIIPAFQCCYSEVKKDLL</sequence>
<evidence type="ECO:0000313" key="2">
    <source>
        <dbReference type="WBParaSite" id="nRc.2.0.1.t32870-RA"/>
    </source>
</evidence>
<dbReference type="AlphaFoldDB" id="A0A915K4U5"/>
<organism evidence="1 2">
    <name type="scientific">Romanomermis culicivorax</name>
    <name type="common">Nematode worm</name>
    <dbReference type="NCBI Taxonomy" id="13658"/>
    <lineage>
        <taxon>Eukaryota</taxon>
        <taxon>Metazoa</taxon>
        <taxon>Ecdysozoa</taxon>
        <taxon>Nematoda</taxon>
        <taxon>Enoplea</taxon>
        <taxon>Dorylaimia</taxon>
        <taxon>Mermithida</taxon>
        <taxon>Mermithoidea</taxon>
        <taxon>Mermithidae</taxon>
        <taxon>Romanomermis</taxon>
    </lineage>
</organism>
<dbReference type="Proteomes" id="UP000887565">
    <property type="component" value="Unplaced"/>
</dbReference>
<keyword evidence="1" id="KW-1185">Reference proteome</keyword>
<proteinExistence type="predicted"/>
<dbReference type="WBParaSite" id="nRc.2.0.1.t32870-RA">
    <property type="protein sequence ID" value="nRc.2.0.1.t32870-RA"/>
    <property type="gene ID" value="nRc.2.0.1.g32870"/>
</dbReference>
<accession>A0A915K4U5</accession>
<protein>
    <submittedName>
        <fullName evidence="2">Uncharacterized protein</fullName>
    </submittedName>
</protein>
<reference evidence="2" key="1">
    <citation type="submission" date="2022-11" db="UniProtKB">
        <authorList>
            <consortium name="WormBaseParasite"/>
        </authorList>
    </citation>
    <scope>IDENTIFICATION</scope>
</reference>
<name>A0A915K4U5_ROMCU</name>